<keyword evidence="4 6" id="KW-0663">Pyridoxal phosphate</keyword>
<dbReference type="HOGENOM" id="CLU_033332_7_1_11"/>
<dbReference type="GO" id="GO:0000271">
    <property type="term" value="P:polysaccharide biosynthetic process"/>
    <property type="evidence" value="ECO:0007669"/>
    <property type="project" value="TreeGrafter"/>
</dbReference>
<dbReference type="Proteomes" id="UP000002785">
    <property type="component" value="Chromosome"/>
</dbReference>
<dbReference type="Pfam" id="PF01041">
    <property type="entry name" value="DegT_DnrJ_EryC1"/>
    <property type="match status" value="1"/>
</dbReference>
<sequence length="456" mass="49447">MPSARRRAGCERVRIDHRDFAEWRVMSKLAALGGTAAVPTNRRHVPWPLVQDEDRKAVLDALDGARLVSDTDGVNPVSALEEAWARRFGFEHCVAVSNGTAALSVALAALGVGPGDEVIVPALSFIATGLAPVHQMAVPVFADIDPVTFNIDPDDLERRITARTRAIIPVHLHGAPADMDRITEIARRHGLAVIEDAAQAPGATHRGRPVGGIGAAGAFSLQVSKNIPTCGEGGLLVTRDAELAEAMRRGRQFGEVIEAGRERDYISYGLGWNHKMNALQAAFTIAQLDRYDEYERARQHNVTEFLARLAQLPGLRVPTALPDTTHAWHILRFRFDPAAFGLDGVRPEALRGALRRLLRAEGVPMSQYQLMPLPDQKVFTDRAGFGSGYPWAVTGAPGTVAGEGYPVTRAVIADSLTLQKRHLHPEAGELLGLYADAFEKVWANRDMVATFAKAAS</sequence>
<evidence type="ECO:0000256" key="4">
    <source>
        <dbReference type="ARBA" id="ARBA00022898"/>
    </source>
</evidence>
<gene>
    <name evidence="7" type="ORF">SSEG_02686</name>
</gene>
<evidence type="ECO:0000256" key="3">
    <source>
        <dbReference type="ARBA" id="ARBA00022679"/>
    </source>
</evidence>
<dbReference type="PANTHER" id="PTHR30244">
    <property type="entry name" value="TRANSAMINASE"/>
    <property type="match status" value="1"/>
</dbReference>
<dbReference type="InterPro" id="IPR000653">
    <property type="entry name" value="DegT/StrS_aminotransferase"/>
</dbReference>
<dbReference type="CDD" id="cd00616">
    <property type="entry name" value="AHBA_syn"/>
    <property type="match status" value="1"/>
</dbReference>
<evidence type="ECO:0000313" key="8">
    <source>
        <dbReference type="Proteomes" id="UP000002785"/>
    </source>
</evidence>
<reference evidence="7" key="1">
    <citation type="submission" date="2009-10" db="EMBL/GenBank/DDBJ databases">
        <title>The genome sequence of Streptomyces sviceus strain ATCC 29083.</title>
        <authorList>
            <consortium name="The Broad Institute Genome Sequencing Platform"/>
            <consortium name="Broad Institute Microbial Sequencing Center"/>
            <person name="Fischbach M."/>
            <person name="Godfrey P."/>
            <person name="Ward D."/>
            <person name="Young S."/>
            <person name="Zeng Q."/>
            <person name="Koehrsen M."/>
            <person name="Alvarado L."/>
            <person name="Berlin A.M."/>
            <person name="Bochicchio J."/>
            <person name="Borenstein D."/>
            <person name="Chapman S.B."/>
            <person name="Chen Z."/>
            <person name="Engels R."/>
            <person name="Freedman E."/>
            <person name="Gellesch M."/>
            <person name="Goldberg J."/>
            <person name="Griggs A."/>
            <person name="Gujja S."/>
            <person name="Heilman E.R."/>
            <person name="Heiman D.I."/>
            <person name="Hepburn T.A."/>
            <person name="Howarth C."/>
            <person name="Jen D."/>
            <person name="Larson L."/>
            <person name="Lewis B."/>
            <person name="Mehta T."/>
            <person name="Park D."/>
            <person name="Pearson M."/>
            <person name="Richards J."/>
            <person name="Roberts A."/>
            <person name="Saif S."/>
            <person name="Shea T.D."/>
            <person name="Shenoy N."/>
            <person name="Sisk P."/>
            <person name="Stolte C."/>
            <person name="Sykes S.N."/>
            <person name="Thomson T."/>
            <person name="Walk T."/>
            <person name="White J."/>
            <person name="Yandava C."/>
            <person name="Straight P."/>
            <person name="Clardy J."/>
            <person name="Hung D."/>
            <person name="Kolter R."/>
            <person name="Mekalanos J."/>
            <person name="Walker S."/>
            <person name="Walsh C.T."/>
            <person name="Wieland-Brown L.C."/>
            <person name="Haas B."/>
            <person name="Nusbaum C."/>
            <person name="Birren B."/>
        </authorList>
    </citation>
    <scope>NUCLEOTIDE SEQUENCE [LARGE SCALE GENOMIC DNA]</scope>
    <source>
        <strain evidence="7">ATCC 29083</strain>
    </source>
</reference>
<dbReference type="GO" id="GO:0030170">
    <property type="term" value="F:pyridoxal phosphate binding"/>
    <property type="evidence" value="ECO:0007669"/>
    <property type="project" value="TreeGrafter"/>
</dbReference>
<accession>B5HTY8</accession>
<dbReference type="InterPro" id="IPR015422">
    <property type="entry name" value="PyrdxlP-dep_Trfase_small"/>
</dbReference>
<dbReference type="Gene3D" id="3.40.640.10">
    <property type="entry name" value="Type I PLP-dependent aspartate aminotransferase-like (Major domain)"/>
    <property type="match status" value="1"/>
</dbReference>
<keyword evidence="3" id="KW-0808">Transferase</keyword>
<comment type="similarity">
    <text evidence="5">Belongs to the DegT/DnrJ/EryC1 family. L-glutamine:2-deoxy-scyllo-inosose/scyllo-inosose aminotransferase subfamily.</text>
</comment>
<evidence type="ECO:0000256" key="5">
    <source>
        <dbReference type="ARBA" id="ARBA00038398"/>
    </source>
</evidence>
<protein>
    <submittedName>
        <fullName evidence="7">UDP-4-keto-6-deoxy-N-acetylglucosamine 4-aminotransferase</fullName>
    </submittedName>
</protein>
<keyword evidence="8" id="KW-1185">Reference proteome</keyword>
<dbReference type="Gene3D" id="3.90.1150.10">
    <property type="entry name" value="Aspartate Aminotransferase, domain 1"/>
    <property type="match status" value="1"/>
</dbReference>
<evidence type="ECO:0000256" key="2">
    <source>
        <dbReference type="ARBA" id="ARBA00022576"/>
    </source>
</evidence>
<evidence type="ECO:0000313" key="7">
    <source>
        <dbReference type="EMBL" id="EDY56270.2"/>
    </source>
</evidence>
<keyword evidence="2" id="KW-0032">Aminotransferase</keyword>
<dbReference type="EMBL" id="CM000951">
    <property type="protein sequence ID" value="EDY56270.2"/>
    <property type="molecule type" value="Genomic_DNA"/>
</dbReference>
<dbReference type="eggNOG" id="COG0399">
    <property type="taxonomic scope" value="Bacteria"/>
</dbReference>
<organism evidence="7 8">
    <name type="scientific">Streptomyces sviceus (strain ATCC 29083 / DSM 924 / JCM 4929 / NBRC 13980 / NCIMB 11184 / NRRL 5439 / UC 5370)</name>
    <dbReference type="NCBI Taxonomy" id="463191"/>
    <lineage>
        <taxon>Bacteria</taxon>
        <taxon>Bacillati</taxon>
        <taxon>Actinomycetota</taxon>
        <taxon>Actinomycetes</taxon>
        <taxon>Kitasatosporales</taxon>
        <taxon>Streptomycetaceae</taxon>
        <taxon>Streptomyces</taxon>
    </lineage>
</organism>
<proteinExistence type="inferred from homology"/>
<evidence type="ECO:0000256" key="6">
    <source>
        <dbReference type="RuleBase" id="RU004508"/>
    </source>
</evidence>
<dbReference type="AlphaFoldDB" id="B5HTY8"/>
<comment type="cofactor">
    <cofactor evidence="1">
        <name>pyridoxal 5'-phosphate</name>
        <dbReference type="ChEBI" id="CHEBI:597326"/>
    </cofactor>
</comment>
<dbReference type="PANTHER" id="PTHR30244:SF34">
    <property type="entry name" value="DTDP-4-AMINO-4,6-DIDEOXYGALACTOSE TRANSAMINASE"/>
    <property type="match status" value="1"/>
</dbReference>
<dbReference type="GO" id="GO:0008483">
    <property type="term" value="F:transaminase activity"/>
    <property type="evidence" value="ECO:0007669"/>
    <property type="project" value="UniProtKB-KW"/>
</dbReference>
<dbReference type="InterPro" id="IPR015421">
    <property type="entry name" value="PyrdxlP-dep_Trfase_major"/>
</dbReference>
<name>B5HTY8_STRX2</name>
<dbReference type="SUPFAM" id="SSF53383">
    <property type="entry name" value="PLP-dependent transferases"/>
    <property type="match status" value="1"/>
</dbReference>
<dbReference type="InterPro" id="IPR015424">
    <property type="entry name" value="PyrdxlP-dep_Trfase"/>
</dbReference>
<evidence type="ECO:0000256" key="1">
    <source>
        <dbReference type="ARBA" id="ARBA00001933"/>
    </source>
</evidence>